<dbReference type="EMBL" id="BAQW01000004">
    <property type="protein sequence ID" value="GBR09395.1"/>
    <property type="molecule type" value="Genomic_DNA"/>
</dbReference>
<dbReference type="InterPro" id="IPR010982">
    <property type="entry name" value="Lambda_DNA-bd_dom_sf"/>
</dbReference>
<evidence type="ECO:0000256" key="4">
    <source>
        <dbReference type="ARBA" id="ARBA00023163"/>
    </source>
</evidence>
<keyword evidence="4" id="KW-0804">Transcription</keyword>
<evidence type="ECO:0000313" key="7">
    <source>
        <dbReference type="Proteomes" id="UP001061070"/>
    </source>
</evidence>
<accession>A0ABQ0Q8X9</accession>
<keyword evidence="7" id="KW-1185">Reference proteome</keyword>
<protein>
    <submittedName>
        <fullName evidence="6">Transcriptional regulator</fullName>
    </submittedName>
</protein>
<dbReference type="SUPFAM" id="SSF47413">
    <property type="entry name" value="lambda repressor-like DNA-binding domains"/>
    <property type="match status" value="1"/>
</dbReference>
<sequence>MARKPKGMHPEEIVAHFRMKYGSLSAYAKKIGKTVHAVSNAIRQQGYSLPIQREVAKDLNMLPHDVWPEWFLYDGTPVSVRATRISIEDSVADLRRNGVAA</sequence>
<evidence type="ECO:0000256" key="1">
    <source>
        <dbReference type="ARBA" id="ARBA00006157"/>
    </source>
</evidence>
<evidence type="ECO:0000256" key="2">
    <source>
        <dbReference type="ARBA" id="ARBA00023015"/>
    </source>
</evidence>
<evidence type="ECO:0000256" key="3">
    <source>
        <dbReference type="ARBA" id="ARBA00023125"/>
    </source>
</evidence>
<comment type="caution">
    <text evidence="6">The sequence shown here is derived from an EMBL/GenBank/DDBJ whole genome shotgun (WGS) entry which is preliminary data.</text>
</comment>
<dbReference type="RefSeq" id="WP_244902164.1">
    <property type="nucleotide sequence ID" value="NZ_BAQW01000004.1"/>
</dbReference>
<comment type="similarity">
    <text evidence="1">Belongs to the ner transcriptional regulatory family.</text>
</comment>
<dbReference type="Proteomes" id="UP001061070">
    <property type="component" value="Unassembled WGS sequence"/>
</dbReference>
<reference evidence="6" key="1">
    <citation type="submission" date="2013-04" db="EMBL/GenBank/DDBJ databases">
        <title>The genome sequencing project of 58 acetic acid bacteria.</title>
        <authorList>
            <person name="Okamoto-Kainuma A."/>
            <person name="Ishikawa M."/>
            <person name="Umino S."/>
            <person name="Koizumi Y."/>
            <person name="Shiwa Y."/>
            <person name="Yoshikawa H."/>
            <person name="Matsutani M."/>
            <person name="Matsushita K."/>
        </authorList>
    </citation>
    <scope>NUCLEOTIDE SEQUENCE</scope>
    <source>
        <strain evidence="6">NRIC 0228</strain>
    </source>
</reference>
<gene>
    <name evidence="6" type="ORF">AA0228_0662</name>
</gene>
<evidence type="ECO:0000313" key="6">
    <source>
        <dbReference type="EMBL" id="GBR09395.1"/>
    </source>
</evidence>
<evidence type="ECO:0000259" key="5">
    <source>
        <dbReference type="Pfam" id="PF13693"/>
    </source>
</evidence>
<proteinExistence type="inferred from homology"/>
<organism evidence="6 7">
    <name type="scientific">Gluconobacter frateurii NRIC 0228</name>
    <dbReference type="NCBI Taxonomy" id="1307946"/>
    <lineage>
        <taxon>Bacteria</taxon>
        <taxon>Pseudomonadati</taxon>
        <taxon>Pseudomonadota</taxon>
        <taxon>Alphaproteobacteria</taxon>
        <taxon>Acetobacterales</taxon>
        <taxon>Acetobacteraceae</taxon>
        <taxon>Gluconobacter</taxon>
    </lineage>
</organism>
<name>A0ABQ0Q8X9_9PROT</name>
<dbReference type="Gene3D" id="1.10.260.40">
    <property type="entry name" value="lambda repressor-like DNA-binding domains"/>
    <property type="match status" value="1"/>
</dbReference>
<keyword evidence="3" id="KW-0238">DNA-binding</keyword>
<keyword evidence="2" id="KW-0805">Transcription regulation</keyword>
<feature type="domain" description="Ner winged helix-turn-helix DNA-binding" evidence="5">
    <location>
        <begin position="8"/>
        <end position="79"/>
    </location>
</feature>
<dbReference type="Pfam" id="PF13693">
    <property type="entry name" value="HTH_35"/>
    <property type="match status" value="1"/>
</dbReference>
<dbReference type="InterPro" id="IPR038722">
    <property type="entry name" value="Ner_HTH_dom"/>
</dbReference>